<accession>A0A0A7KU33</accession>
<evidence type="ECO:0000259" key="1">
    <source>
        <dbReference type="Pfam" id="PF12961"/>
    </source>
</evidence>
<organism evidence="2">
    <name type="scientific">Aeromonas salmonicida subsp. salmonicida</name>
    <dbReference type="NCBI Taxonomy" id="29491"/>
    <lineage>
        <taxon>Bacteria</taxon>
        <taxon>Pseudomonadati</taxon>
        <taxon>Pseudomonadota</taxon>
        <taxon>Gammaproteobacteria</taxon>
        <taxon>Aeromonadales</taxon>
        <taxon>Aeromonadaceae</taxon>
        <taxon>Aeromonas</taxon>
    </lineage>
</organism>
<reference evidence="2" key="2">
    <citation type="journal article" date="2015" name="Vet. Microbiol.">
        <title>Variants of a genomic island in Aeromonas salmonicida subsp. salmonicida link isolates with their geographical origins.</title>
        <authorList>
            <person name="Emond-Rheault J.G."/>
            <person name="Vincent A.T."/>
            <person name="Trudel M.V."/>
            <person name="Brochu F."/>
            <person name="Boyle B."/>
            <person name="Tanaka K.H."/>
            <person name="Attere S.A."/>
            <person name="Jubinville E."/>
            <person name="Loch T.P."/>
            <person name="Winters A.D."/>
            <person name="Faisal M."/>
            <person name="Frenette M."/>
            <person name="Derome N."/>
            <person name="Charette S.J."/>
        </authorList>
    </citation>
    <scope>NUCLEOTIDE SEQUENCE</scope>
    <source>
        <strain evidence="2">09-0167</strain>
    </source>
</reference>
<dbReference type="Gene3D" id="2.30.130.30">
    <property type="entry name" value="Hypothetical protein"/>
    <property type="match status" value="1"/>
</dbReference>
<dbReference type="EMBL" id="KJ626180">
    <property type="protein sequence ID" value="AIZ49687.1"/>
    <property type="molecule type" value="Genomic_DNA"/>
</dbReference>
<feature type="domain" description="DUF3850" evidence="1">
    <location>
        <begin position="3"/>
        <end position="73"/>
    </location>
</feature>
<sequence>MKHELKIKPEYFAAVFFGEKTFEICNNADRNFQVGDTLLLKAWDGEFTGDFVEKVVSYITDFEQKPGYVVLGLVNHREHELLEKFHRTGVAIERAISTGSVLADHPLKSRLELLANHHEREMKLVAQLSDATRQCGVMAGLLCELRDGVEGEWCFPVNLDERIDAALAGKLPDQPLDMVSLSDIASLQRYTLGGHCDSFGQDCGSEMEQDDEGEYVLLADALMLAADKKLEHATHNLDYVQGASDFKQELLKSTKAFAHPHIEGVFAVFNNLHEHAMLATQNPQGGESCATASPIIQPGLTKEEATDARDRYLRINPGARVTIDSQPDNPQLKTLIAHLPVLPFRQVMEPGFIGYRGWRA</sequence>
<name>A0A0A7KU33_AERSS</name>
<protein>
    <submittedName>
        <fullName evidence="2">Putative phage protein</fullName>
    </submittedName>
</protein>
<dbReference type="AlphaFoldDB" id="A0A0A7KU33"/>
<proteinExistence type="predicted"/>
<evidence type="ECO:0000313" key="2">
    <source>
        <dbReference type="EMBL" id="AIZ49687.1"/>
    </source>
</evidence>
<reference evidence="2" key="1">
    <citation type="submission" date="2014-03" db="EMBL/GenBank/DDBJ databases">
        <authorList>
            <person name="Emond-Rheault J.-G."/>
            <person name="Trudel M.V."/>
            <person name="Vincent A.T."/>
            <person name="Brochu F."/>
            <person name="Boyle B."/>
            <person name="Tanaka K.H."/>
            <person name="Attere S.A."/>
            <person name="Jubinville E."/>
            <person name="Frenette M."/>
            <person name="Derome N."/>
            <person name="Charette S.J."/>
        </authorList>
    </citation>
    <scope>NUCLEOTIDE SEQUENCE</scope>
    <source>
        <strain evidence="2">09-0167</strain>
    </source>
</reference>
<dbReference type="InterPro" id="IPR039440">
    <property type="entry name" value="DUF3850"/>
</dbReference>
<dbReference type="SUPFAM" id="SSF88697">
    <property type="entry name" value="PUA domain-like"/>
    <property type="match status" value="1"/>
</dbReference>
<dbReference type="InterPro" id="IPR015947">
    <property type="entry name" value="PUA-like_sf"/>
</dbReference>
<dbReference type="Pfam" id="PF12961">
    <property type="entry name" value="DUF3850"/>
    <property type="match status" value="1"/>
</dbReference>